<dbReference type="InterPro" id="IPR011249">
    <property type="entry name" value="Metalloenz_LuxS/M16"/>
</dbReference>
<dbReference type="Gene3D" id="3.30.830.10">
    <property type="entry name" value="Metalloenzyme, LuxS/M16 peptidase-like"/>
    <property type="match status" value="1"/>
</dbReference>
<sequence length="62" mass="6807">MQRIGRGELIENTIPTLDDLTAYVAAVTPDDVRRVARRMFEGPEVLAVAGPFDESDFTAQAI</sequence>
<evidence type="ECO:0000313" key="1">
    <source>
        <dbReference type="EMBL" id="CAB4789702.1"/>
    </source>
</evidence>
<dbReference type="GO" id="GO:0046872">
    <property type="term" value="F:metal ion binding"/>
    <property type="evidence" value="ECO:0007669"/>
    <property type="project" value="InterPro"/>
</dbReference>
<gene>
    <name evidence="1" type="ORF">UFOPK2925_01350</name>
</gene>
<reference evidence="1" key="1">
    <citation type="submission" date="2020-05" db="EMBL/GenBank/DDBJ databases">
        <authorList>
            <person name="Chiriac C."/>
            <person name="Salcher M."/>
            <person name="Ghai R."/>
            <person name="Kavagutti S V."/>
        </authorList>
    </citation>
    <scope>NUCLEOTIDE SEQUENCE</scope>
</reference>
<protein>
    <submittedName>
        <fullName evidence="1">Unannotated protein</fullName>
    </submittedName>
</protein>
<dbReference type="SUPFAM" id="SSF63411">
    <property type="entry name" value="LuxS/MPP-like metallohydrolase"/>
    <property type="match status" value="1"/>
</dbReference>
<proteinExistence type="predicted"/>
<dbReference type="AlphaFoldDB" id="A0A6J6WYE8"/>
<name>A0A6J6WYE8_9ZZZZ</name>
<accession>A0A6J6WYE8</accession>
<dbReference type="EMBL" id="CAEZZU010000236">
    <property type="protein sequence ID" value="CAB4789702.1"/>
    <property type="molecule type" value="Genomic_DNA"/>
</dbReference>
<organism evidence="1">
    <name type="scientific">freshwater metagenome</name>
    <dbReference type="NCBI Taxonomy" id="449393"/>
    <lineage>
        <taxon>unclassified sequences</taxon>
        <taxon>metagenomes</taxon>
        <taxon>ecological metagenomes</taxon>
    </lineage>
</organism>